<reference evidence="1 2" key="1">
    <citation type="submission" date="2021-02" db="EMBL/GenBank/DDBJ databases">
        <title>Whole genome sequencing of Streptomyces actuosus VRA1.</title>
        <authorList>
            <person name="Sen G."/>
            <person name="Sen A."/>
        </authorList>
    </citation>
    <scope>NUCLEOTIDE SEQUENCE [LARGE SCALE GENOMIC DNA]</scope>
    <source>
        <strain evidence="1 2">VRA1</strain>
    </source>
</reference>
<dbReference type="EMBL" id="JAFFZS010000001">
    <property type="protein sequence ID" value="MBN0042527.1"/>
    <property type="molecule type" value="Genomic_DNA"/>
</dbReference>
<gene>
    <name evidence="1" type="ORF">JS756_00045</name>
</gene>
<accession>A0ABS2VHF5</accession>
<keyword evidence="2" id="KW-1185">Reference proteome</keyword>
<evidence type="ECO:0000313" key="1">
    <source>
        <dbReference type="EMBL" id="MBN0042527.1"/>
    </source>
</evidence>
<sequence>MTARLRRCAIASAAGLPAGAVFRLLGVPSPAPPWSALCALLGILMAERLTARARTRHPTVPSPRPSGRLPAD</sequence>
<dbReference type="NCBIfam" id="TIGR03510">
    <property type="entry name" value="XapX"/>
    <property type="match status" value="1"/>
</dbReference>
<proteinExistence type="predicted"/>
<evidence type="ECO:0000313" key="2">
    <source>
        <dbReference type="Proteomes" id="UP000788262"/>
    </source>
</evidence>
<dbReference type="Pfam" id="PF07235">
    <property type="entry name" value="DUF1427"/>
    <property type="match status" value="1"/>
</dbReference>
<dbReference type="Proteomes" id="UP000788262">
    <property type="component" value="Unassembled WGS sequence"/>
</dbReference>
<dbReference type="RefSeq" id="WP_205380771.1">
    <property type="nucleotide sequence ID" value="NZ_JAFFZS010000001.1"/>
</dbReference>
<name>A0ABS2VHF5_STRAS</name>
<organism evidence="1 2">
    <name type="scientific">Streptomyces actuosus</name>
    <dbReference type="NCBI Taxonomy" id="1885"/>
    <lineage>
        <taxon>Bacteria</taxon>
        <taxon>Bacillati</taxon>
        <taxon>Actinomycetota</taxon>
        <taxon>Actinomycetes</taxon>
        <taxon>Kitasatosporales</taxon>
        <taxon>Streptomycetaceae</taxon>
        <taxon>Streptomyces</taxon>
    </lineage>
</organism>
<comment type="caution">
    <text evidence="1">The sequence shown here is derived from an EMBL/GenBank/DDBJ whole genome shotgun (WGS) entry which is preliminary data.</text>
</comment>
<dbReference type="InterPro" id="IPR009872">
    <property type="entry name" value="DUF1427"/>
</dbReference>
<protein>
    <submittedName>
        <fullName evidence="1">DUF1427 family protein</fullName>
    </submittedName>
</protein>
<dbReference type="InterPro" id="IPR020017">
    <property type="entry name" value="XapX_domain"/>
</dbReference>